<keyword evidence="4" id="KW-0520">NAD</keyword>
<dbReference type="GO" id="GO:0004325">
    <property type="term" value="F:ferrochelatase activity"/>
    <property type="evidence" value="ECO:0007669"/>
    <property type="project" value="InterPro"/>
</dbReference>
<dbReference type="GO" id="GO:0043115">
    <property type="term" value="F:precorrin-2 dehydrogenase activity"/>
    <property type="evidence" value="ECO:0007669"/>
    <property type="project" value="UniProtKB-EC"/>
</dbReference>
<protein>
    <recommendedName>
        <fullName evidence="2">precorrin-2 dehydrogenase</fullName>
        <ecNumber evidence="2">1.3.1.76</ecNumber>
    </recommendedName>
</protein>
<keyword evidence="7" id="KW-1185">Reference proteome</keyword>
<proteinExistence type="predicted"/>
<evidence type="ECO:0000256" key="4">
    <source>
        <dbReference type="ARBA" id="ARBA00023027"/>
    </source>
</evidence>
<keyword evidence="3" id="KW-0560">Oxidoreductase</keyword>
<reference evidence="6 7" key="1">
    <citation type="submission" date="2011-10" db="EMBL/GenBank/DDBJ databases">
        <title>The Noncontiguous Finished genome of Thermanaerovibrio velox DSM 12556.</title>
        <authorList>
            <consortium name="US DOE Joint Genome Institute (JGI-PGF)"/>
            <person name="Lucas S."/>
            <person name="Copeland A."/>
            <person name="Lapidus A."/>
            <person name="Glavina del Rio T."/>
            <person name="Dalin E."/>
            <person name="Tice H."/>
            <person name="Bruce D."/>
            <person name="Goodwin L."/>
            <person name="Pitluck S."/>
            <person name="Peters L."/>
            <person name="Mikhailova N."/>
            <person name="Teshima H."/>
            <person name="Kyrpides N."/>
            <person name="Mavromatis K."/>
            <person name="Ivanova N."/>
            <person name="Markowitz V."/>
            <person name="Cheng J.-F."/>
            <person name="Hugenholtz P."/>
            <person name="Woyke T."/>
            <person name="Wu D."/>
            <person name="Spring S."/>
            <person name="Brambilla E.-M."/>
            <person name="Klenk H.-P."/>
            <person name="Eisen J.A."/>
        </authorList>
    </citation>
    <scope>NUCLEOTIDE SEQUENCE [LARGE SCALE GENOMIC DNA]</scope>
    <source>
        <strain evidence="6 7">DSM 12556</strain>
    </source>
</reference>
<dbReference type="Pfam" id="PF13241">
    <property type="entry name" value="NAD_binding_7"/>
    <property type="match status" value="1"/>
</dbReference>
<comment type="pathway">
    <text evidence="1">Porphyrin-containing compound metabolism; siroheme biosynthesis; sirohydrochlorin from precorrin-2: step 1/1.</text>
</comment>
<dbReference type="SUPFAM" id="SSF51735">
    <property type="entry name" value="NAD(P)-binding Rossmann-fold domains"/>
    <property type="match status" value="1"/>
</dbReference>
<organism evidence="6 7">
    <name type="scientific">Thermanaerovibrio velox DSM 12556</name>
    <dbReference type="NCBI Taxonomy" id="926567"/>
    <lineage>
        <taxon>Bacteria</taxon>
        <taxon>Thermotogati</taxon>
        <taxon>Synergistota</taxon>
        <taxon>Synergistia</taxon>
        <taxon>Synergistales</taxon>
        <taxon>Synergistaceae</taxon>
        <taxon>Thermanaerovibrio</taxon>
    </lineage>
</organism>
<sequence length="153" mass="16606">MTFGPMVALRRDEPVLVVGAGPVGYRKTCSLLDGGASVTVVSLSFCDEMRRLISKGIVSGEERSVQRQDFERFRFAVLALPPEETRLALELREGTGCLVCCCSLPELGDFALAAQWSHGNFRVGISSGGMDPSGAAKLKSLIRAFLEGKRLRR</sequence>
<name>H0UMV7_9BACT</name>
<dbReference type="eggNOG" id="COG1648">
    <property type="taxonomic scope" value="Bacteria"/>
</dbReference>
<dbReference type="PANTHER" id="PTHR35330">
    <property type="entry name" value="SIROHEME BIOSYNTHESIS PROTEIN MET8"/>
    <property type="match status" value="1"/>
</dbReference>
<dbReference type="OrthoDB" id="9773765at2"/>
<evidence type="ECO:0000256" key="5">
    <source>
        <dbReference type="ARBA" id="ARBA00023244"/>
    </source>
</evidence>
<evidence type="ECO:0000256" key="3">
    <source>
        <dbReference type="ARBA" id="ARBA00023002"/>
    </source>
</evidence>
<dbReference type="EC" id="1.3.1.76" evidence="2"/>
<dbReference type="InterPro" id="IPR028161">
    <property type="entry name" value="Met8-like"/>
</dbReference>
<keyword evidence="5" id="KW-0627">Porphyrin biosynthesis</keyword>
<dbReference type="EMBL" id="CM001377">
    <property type="protein sequence ID" value="EHM09252.1"/>
    <property type="molecule type" value="Genomic_DNA"/>
</dbReference>
<evidence type="ECO:0000313" key="7">
    <source>
        <dbReference type="Proteomes" id="UP000005730"/>
    </source>
</evidence>
<evidence type="ECO:0000256" key="2">
    <source>
        <dbReference type="ARBA" id="ARBA00012400"/>
    </source>
</evidence>
<dbReference type="AlphaFoldDB" id="H0UMV7"/>
<dbReference type="PANTHER" id="PTHR35330:SF1">
    <property type="entry name" value="SIROHEME BIOSYNTHESIS PROTEIN MET8"/>
    <property type="match status" value="1"/>
</dbReference>
<dbReference type="Proteomes" id="UP000005730">
    <property type="component" value="Chromosome"/>
</dbReference>
<dbReference type="RefSeq" id="WP_006582744.1">
    <property type="nucleotide sequence ID" value="NZ_CM001377.1"/>
</dbReference>
<dbReference type="InterPro" id="IPR036291">
    <property type="entry name" value="NAD(P)-bd_dom_sf"/>
</dbReference>
<evidence type="ECO:0000313" key="6">
    <source>
        <dbReference type="EMBL" id="EHM09252.1"/>
    </source>
</evidence>
<dbReference type="HOGENOM" id="CLU_1712425_0_0_0"/>
<dbReference type="UniPathway" id="UPA00262">
    <property type="reaction ID" value="UER00222"/>
</dbReference>
<accession>H0UMV7</accession>
<dbReference type="GO" id="GO:0019354">
    <property type="term" value="P:siroheme biosynthetic process"/>
    <property type="evidence" value="ECO:0007669"/>
    <property type="project" value="UniProtKB-UniPathway"/>
</dbReference>
<dbReference type="Gene3D" id="3.40.50.720">
    <property type="entry name" value="NAD(P)-binding Rossmann-like Domain"/>
    <property type="match status" value="1"/>
</dbReference>
<gene>
    <name evidence="6" type="ORF">TheveDRAFT_0063</name>
</gene>
<evidence type="ECO:0000256" key="1">
    <source>
        <dbReference type="ARBA" id="ARBA00005010"/>
    </source>
</evidence>
<dbReference type="STRING" id="926567.TheveDRAFT_0063"/>